<name>X1KUZ6_9ZZZZ</name>
<dbReference type="EMBL" id="BARV01003697">
    <property type="protein sequence ID" value="GAI10508.1"/>
    <property type="molecule type" value="Genomic_DNA"/>
</dbReference>
<dbReference type="AlphaFoldDB" id="X1KUZ6"/>
<protein>
    <submittedName>
        <fullName evidence="1">Uncharacterized protein</fullName>
    </submittedName>
</protein>
<comment type="caution">
    <text evidence="1">The sequence shown here is derived from an EMBL/GenBank/DDBJ whole genome shotgun (WGS) entry which is preliminary data.</text>
</comment>
<sequence>MSLKFVFREMKLAIGETKRVHEIASFFMLVSNTGDQAMRISIDDSPFSQIPVGYEYSERKEDAYYTHIDFQNPNTAEVTIEYIMSSGRIRTFPTRLALGEILTEMTGLSSGEIWGEEKTIGVAASEVMVLNAGRHSLAVQAKSTNTGIIYIGYDNLVTATKWIAELQPGQAYSTDDWQGKIYAIATVADQKLGFGEH</sequence>
<proteinExistence type="predicted"/>
<reference evidence="1" key="1">
    <citation type="journal article" date="2014" name="Front. Microbiol.">
        <title>High frequency of phylogenetically diverse reductive dehalogenase-homologous genes in deep subseafloor sedimentary metagenomes.</title>
        <authorList>
            <person name="Kawai M."/>
            <person name="Futagami T."/>
            <person name="Toyoda A."/>
            <person name="Takaki Y."/>
            <person name="Nishi S."/>
            <person name="Hori S."/>
            <person name="Arai W."/>
            <person name="Tsubouchi T."/>
            <person name="Morono Y."/>
            <person name="Uchiyama I."/>
            <person name="Ito T."/>
            <person name="Fujiyama A."/>
            <person name="Inagaki F."/>
            <person name="Takami H."/>
        </authorList>
    </citation>
    <scope>NUCLEOTIDE SEQUENCE</scope>
    <source>
        <strain evidence="1">Expedition CK06-06</strain>
    </source>
</reference>
<accession>X1KUZ6</accession>
<gene>
    <name evidence="1" type="ORF">S06H3_08677</name>
</gene>
<evidence type="ECO:0000313" key="1">
    <source>
        <dbReference type="EMBL" id="GAI10508.1"/>
    </source>
</evidence>
<organism evidence="1">
    <name type="scientific">marine sediment metagenome</name>
    <dbReference type="NCBI Taxonomy" id="412755"/>
    <lineage>
        <taxon>unclassified sequences</taxon>
        <taxon>metagenomes</taxon>
        <taxon>ecological metagenomes</taxon>
    </lineage>
</organism>